<gene>
    <name evidence="3" type="ORF">HB375_07980</name>
</gene>
<dbReference type="InterPro" id="IPR012899">
    <property type="entry name" value="LTXXQ"/>
</dbReference>
<feature type="signal peptide" evidence="2">
    <location>
        <begin position="1"/>
        <end position="22"/>
    </location>
</feature>
<comment type="caution">
    <text evidence="3">The sequence shown here is derived from an EMBL/GenBank/DDBJ whole genome shotgun (WGS) entry which is preliminary data.</text>
</comment>
<evidence type="ECO:0000256" key="2">
    <source>
        <dbReference type="SAM" id="SignalP"/>
    </source>
</evidence>
<reference evidence="3 4" key="1">
    <citation type="submission" date="2020-03" db="EMBL/GenBank/DDBJ databases">
        <title>The genome sequence of Microvirga sp. c23x22.</title>
        <authorList>
            <person name="Zhang X."/>
        </authorList>
    </citation>
    <scope>NUCLEOTIDE SEQUENCE [LARGE SCALE GENOMIC DNA]</scope>
    <source>
        <strain evidence="4">c23x22</strain>
    </source>
</reference>
<sequence>MKTFAILSAASALALAGTLAYAQPAPPPAGGPRAHEPMSRADVESLTDARIAGIQAGLKLTPDQQKLWPPVEKALRSISATRAERMEAFRARANAKEHPDLMARLDRAATFSTKNGENLTALSTAMKPFWASLDDRQKKLLPVLMHEGRGGRMAAREHWRMEHHGGMQGQQPAAPKQ</sequence>
<evidence type="ECO:0000256" key="1">
    <source>
        <dbReference type="SAM" id="MobiDB-lite"/>
    </source>
</evidence>
<feature type="region of interest" description="Disordered" evidence="1">
    <location>
        <begin position="25"/>
        <end position="44"/>
    </location>
</feature>
<proteinExistence type="predicted"/>
<organism evidence="3 4">
    <name type="scientific">Microvirga terricola</name>
    <dbReference type="NCBI Taxonomy" id="2719797"/>
    <lineage>
        <taxon>Bacteria</taxon>
        <taxon>Pseudomonadati</taxon>
        <taxon>Pseudomonadota</taxon>
        <taxon>Alphaproteobacteria</taxon>
        <taxon>Hyphomicrobiales</taxon>
        <taxon>Methylobacteriaceae</taxon>
        <taxon>Microvirga</taxon>
    </lineage>
</organism>
<dbReference type="EMBL" id="JAATJS010000002">
    <property type="protein sequence ID" value="NIX76556.1"/>
    <property type="molecule type" value="Genomic_DNA"/>
</dbReference>
<feature type="compositionally biased region" description="Basic and acidic residues" evidence="1">
    <location>
        <begin position="33"/>
        <end position="43"/>
    </location>
</feature>
<dbReference type="RefSeq" id="WP_167672422.1">
    <property type="nucleotide sequence ID" value="NZ_JAATJS010000002.1"/>
</dbReference>
<accession>A0ABX0VB48</accession>
<keyword evidence="4" id="KW-1185">Reference proteome</keyword>
<evidence type="ECO:0000313" key="3">
    <source>
        <dbReference type="EMBL" id="NIX76556.1"/>
    </source>
</evidence>
<protein>
    <submittedName>
        <fullName evidence="3">LTXXQ motif family protein</fullName>
    </submittedName>
</protein>
<name>A0ABX0VB48_9HYPH</name>
<feature type="chain" id="PRO_5046403513" evidence="2">
    <location>
        <begin position="23"/>
        <end position="177"/>
    </location>
</feature>
<dbReference type="Proteomes" id="UP000707352">
    <property type="component" value="Unassembled WGS sequence"/>
</dbReference>
<keyword evidence="2" id="KW-0732">Signal</keyword>
<dbReference type="Pfam" id="PF07813">
    <property type="entry name" value="LTXXQ"/>
    <property type="match status" value="1"/>
</dbReference>
<evidence type="ECO:0000313" key="4">
    <source>
        <dbReference type="Proteomes" id="UP000707352"/>
    </source>
</evidence>